<gene>
    <name evidence="1" type="ORF">MBAV_005684</name>
</gene>
<sequence>MFCIFSFFQASCQAFLLAIKRVVDTRIVSTTRRLFARSEEPVSVSSTMASAS</sequence>
<evidence type="ECO:0000313" key="2">
    <source>
        <dbReference type="Proteomes" id="UP000033423"/>
    </source>
</evidence>
<reference evidence="1 2" key="1">
    <citation type="submission" date="2015-02" db="EMBL/GenBank/DDBJ databases">
        <title>Single-cell genomics of uncultivated deep-branching MTB reveals a conserved set of magnetosome genes.</title>
        <authorList>
            <person name="Kolinko S."/>
            <person name="Richter M."/>
            <person name="Glockner F.O."/>
            <person name="Brachmann A."/>
            <person name="Schuler D."/>
        </authorList>
    </citation>
    <scope>NUCLEOTIDE SEQUENCE [LARGE SCALE GENOMIC DNA]</scope>
    <source>
        <strain evidence="1">TM-1</strain>
    </source>
</reference>
<dbReference type="AlphaFoldDB" id="A0A0F3GN54"/>
<name>A0A0F3GN54_9BACT</name>
<dbReference type="Proteomes" id="UP000033423">
    <property type="component" value="Unassembled WGS sequence"/>
</dbReference>
<accession>A0A0F3GN54</accession>
<proteinExistence type="predicted"/>
<evidence type="ECO:0000313" key="1">
    <source>
        <dbReference type="EMBL" id="KJU82123.1"/>
    </source>
</evidence>
<protein>
    <submittedName>
        <fullName evidence="1">Uncharacterized protein</fullName>
    </submittedName>
</protein>
<keyword evidence="2" id="KW-1185">Reference proteome</keyword>
<comment type="caution">
    <text evidence="1">The sequence shown here is derived from an EMBL/GenBank/DDBJ whole genome shotgun (WGS) entry which is preliminary data.</text>
</comment>
<dbReference type="EMBL" id="LACI01002418">
    <property type="protein sequence ID" value="KJU82123.1"/>
    <property type="molecule type" value="Genomic_DNA"/>
</dbReference>
<organism evidence="1 2">
    <name type="scientific">Candidatus Magnetobacterium bavaricum</name>
    <dbReference type="NCBI Taxonomy" id="29290"/>
    <lineage>
        <taxon>Bacteria</taxon>
        <taxon>Pseudomonadati</taxon>
        <taxon>Nitrospirota</taxon>
        <taxon>Thermodesulfovibrionia</taxon>
        <taxon>Thermodesulfovibrionales</taxon>
        <taxon>Candidatus Magnetobacteriaceae</taxon>
        <taxon>Candidatus Magnetobacterium</taxon>
    </lineage>
</organism>